<gene>
    <name evidence="2" type="ORF">ACA1_321950</name>
</gene>
<reference evidence="2 3" key="1">
    <citation type="journal article" date="2013" name="Genome Biol.">
        <title>Genome of Acanthamoeba castellanii highlights extensive lateral gene transfer and early evolution of tyrosine kinase signaling.</title>
        <authorList>
            <person name="Clarke M."/>
            <person name="Lohan A.J."/>
            <person name="Liu B."/>
            <person name="Lagkouvardos I."/>
            <person name="Roy S."/>
            <person name="Zafar N."/>
            <person name="Bertelli C."/>
            <person name="Schilde C."/>
            <person name="Kianianmomeni A."/>
            <person name="Burglin T.R."/>
            <person name="Frech C."/>
            <person name="Turcotte B."/>
            <person name="Kopec K.O."/>
            <person name="Synnott J.M."/>
            <person name="Choo C."/>
            <person name="Paponov I."/>
            <person name="Finkler A."/>
            <person name="Soon Heng Tan C."/>
            <person name="Hutchins A.P."/>
            <person name="Weinmeier T."/>
            <person name="Rattei T."/>
            <person name="Chu J.S."/>
            <person name="Gimenez G."/>
            <person name="Irimia M."/>
            <person name="Rigden D.J."/>
            <person name="Fitzpatrick D.A."/>
            <person name="Lorenzo-Morales J."/>
            <person name="Bateman A."/>
            <person name="Chiu C.H."/>
            <person name="Tang P."/>
            <person name="Hegemann P."/>
            <person name="Fromm H."/>
            <person name="Raoult D."/>
            <person name="Greub G."/>
            <person name="Miranda-Saavedra D."/>
            <person name="Chen N."/>
            <person name="Nash P."/>
            <person name="Ginger M.L."/>
            <person name="Horn M."/>
            <person name="Schaap P."/>
            <person name="Caler L."/>
            <person name="Loftus B."/>
        </authorList>
    </citation>
    <scope>NUCLEOTIDE SEQUENCE [LARGE SCALE GENOMIC DNA]</scope>
    <source>
        <strain evidence="2 3">Neff</strain>
    </source>
</reference>
<feature type="compositionally biased region" description="Acidic residues" evidence="1">
    <location>
        <begin position="328"/>
        <end position="345"/>
    </location>
</feature>
<evidence type="ECO:0000313" key="2">
    <source>
        <dbReference type="EMBL" id="ELR22158.1"/>
    </source>
</evidence>
<dbReference type="GO" id="GO:0004721">
    <property type="term" value="F:phosphoprotein phosphatase activity"/>
    <property type="evidence" value="ECO:0007669"/>
    <property type="project" value="InterPro"/>
</dbReference>
<evidence type="ECO:0000256" key="1">
    <source>
        <dbReference type="SAM" id="MobiDB-lite"/>
    </source>
</evidence>
<dbReference type="OMA" id="TRTEHWH"/>
<dbReference type="SUPFAM" id="SSF52799">
    <property type="entry name" value="(Phosphotyrosine protein) phosphatases II"/>
    <property type="match status" value="1"/>
</dbReference>
<feature type="compositionally biased region" description="Basic and acidic residues" evidence="1">
    <location>
        <begin position="346"/>
        <end position="356"/>
    </location>
</feature>
<feature type="region of interest" description="Disordered" evidence="1">
    <location>
        <begin position="327"/>
        <end position="403"/>
    </location>
</feature>
<dbReference type="STRING" id="1257118.L8HBR5"/>
<dbReference type="RefSeq" id="XP_004348672.1">
    <property type="nucleotide sequence ID" value="XM_004348622.1"/>
</dbReference>
<organism evidence="2 3">
    <name type="scientific">Acanthamoeba castellanii (strain ATCC 30010 / Neff)</name>
    <dbReference type="NCBI Taxonomy" id="1257118"/>
    <lineage>
        <taxon>Eukaryota</taxon>
        <taxon>Amoebozoa</taxon>
        <taxon>Discosea</taxon>
        <taxon>Longamoebia</taxon>
        <taxon>Centramoebida</taxon>
        <taxon>Acanthamoebidae</taxon>
        <taxon>Acanthamoeba</taxon>
    </lineage>
</organism>
<dbReference type="EMBL" id="KB007889">
    <property type="protein sequence ID" value="ELR22158.1"/>
    <property type="molecule type" value="Genomic_DNA"/>
</dbReference>
<dbReference type="PANTHER" id="PTHR31126:SF1">
    <property type="entry name" value="TYROSINE SPECIFIC PROTEIN PHOSPHATASES DOMAIN-CONTAINING PROTEIN"/>
    <property type="match status" value="1"/>
</dbReference>
<dbReference type="InterPro" id="IPR016130">
    <property type="entry name" value="Tyr_Pase_AS"/>
</dbReference>
<feature type="region of interest" description="Disordered" evidence="1">
    <location>
        <begin position="1"/>
        <end position="20"/>
    </location>
</feature>
<dbReference type="OrthoDB" id="17139at2759"/>
<dbReference type="AlphaFoldDB" id="L8HBR5"/>
<dbReference type="Gene3D" id="3.90.190.10">
    <property type="entry name" value="Protein tyrosine phosphatase superfamily"/>
    <property type="match status" value="1"/>
</dbReference>
<dbReference type="InterPro" id="IPR029021">
    <property type="entry name" value="Prot-tyrosine_phosphatase-like"/>
</dbReference>
<dbReference type="PROSITE" id="PS00383">
    <property type="entry name" value="TYR_PHOSPHATASE_1"/>
    <property type="match status" value="1"/>
</dbReference>
<dbReference type="VEuPathDB" id="AmoebaDB:ACA1_321950"/>
<keyword evidence="3" id="KW-1185">Reference proteome</keyword>
<dbReference type="Pfam" id="PF13350">
    <property type="entry name" value="Y_phosphatase3"/>
    <property type="match status" value="1"/>
</dbReference>
<dbReference type="KEGG" id="acan:ACA1_321950"/>
<proteinExistence type="predicted"/>
<sequence length="403" mass="45239">MRTADEQRDEEEEWEDKDNEDVRWDQENACVRLAGKSVLYNFRDVAACTPKGGESGMRKGLVYRSAAVSRGKVTCDEVIKGTLALWAECLNIKTLIDLRTNTEKRSDEHDKQVEKVYPTVPLTQKRAAEGRQRFHTNVLSYSTLFKGFVLPASPGTKARVLRAFFAAGEDTGRLKSAKAMLCREVVSPRGLVSLYILMLSQSAALLKKVLMLCSDPQNHPVLFHCSSGKDRTGLIAALIQSVCGVSEEEILDSYADSETYLAPVLELIAEEDRKRGLSEEFDGTPRHAMEKTFEYIKESYGDVRGYLVAIGFTHEHQRQLREALMVDPESDEEYSDGDTNNEDEIEQKRGYDKIERGGQAWTAGRAPSGSEISRLPTKQRRENKDAVLRSPKRSLDSSRSSTL</sequence>
<accession>L8HBR5</accession>
<dbReference type="GeneID" id="14923080"/>
<dbReference type="InterPro" id="IPR026893">
    <property type="entry name" value="Tyr/Ser_Pase_IphP-type"/>
</dbReference>
<dbReference type="Proteomes" id="UP000011083">
    <property type="component" value="Unassembled WGS sequence"/>
</dbReference>
<name>L8HBR5_ACACF</name>
<evidence type="ECO:0000313" key="3">
    <source>
        <dbReference type="Proteomes" id="UP000011083"/>
    </source>
</evidence>
<dbReference type="PANTHER" id="PTHR31126">
    <property type="entry name" value="TYROSINE-PROTEIN PHOSPHATASE"/>
    <property type="match status" value="1"/>
</dbReference>
<protein>
    <submittedName>
        <fullName evidence="2">Tyrosine/serine phosphatase, putative</fullName>
    </submittedName>
</protein>
<feature type="compositionally biased region" description="Acidic residues" evidence="1">
    <location>
        <begin position="7"/>
        <end position="19"/>
    </location>
</feature>